<dbReference type="PANTHER" id="PTHR48478:SF1">
    <property type="entry name" value="LECTIN-LIKE"/>
    <property type="match status" value="1"/>
</dbReference>
<keyword evidence="1" id="KW-1185">Reference proteome</keyword>
<protein>
    <submittedName>
        <fullName evidence="2">Protein PHLOEM PROTEIN 2-LIKE A1-like</fullName>
    </submittedName>
</protein>
<accession>A0ABM3HSL3</accession>
<dbReference type="InterPro" id="IPR052147">
    <property type="entry name" value="PP2-like/Lectin"/>
</dbReference>
<name>A0ABM3HSL3_9MYRT</name>
<dbReference type="PANTHER" id="PTHR48478">
    <property type="entry name" value="LECTIN-LIKE"/>
    <property type="match status" value="1"/>
</dbReference>
<dbReference type="GeneID" id="125312523"/>
<evidence type="ECO:0000313" key="1">
    <source>
        <dbReference type="Proteomes" id="UP000827889"/>
    </source>
</evidence>
<dbReference type="RefSeq" id="XP_048139586.1">
    <property type="nucleotide sequence ID" value="XM_048283629.1"/>
</dbReference>
<dbReference type="Pfam" id="PF14299">
    <property type="entry name" value="PP2"/>
    <property type="match status" value="1"/>
</dbReference>
<dbReference type="Proteomes" id="UP000827889">
    <property type="component" value="Chromosome 8"/>
</dbReference>
<gene>
    <name evidence="2" type="primary">LOC125312523</name>
</gene>
<sequence>MSGSSTHRSTSGIPQPPLASYGILKTAIGGDKFDKLSQQELSDRVYDGLLLKLNEGQGEQHQIVSLAIAGLCLQGQHHTHKYWVDRRLNKSCWIVLAPALSIDSVNDSNNWTWKEEQEECYGGNGIVRIAKIKRVSWVAISGTCKTTTLSPKTAYQVEIIVKMSEESDGWEAPVNLSLSLPDGHKQERVEYLKRKRRDSEPEPWQEITIGTFETTPRTVGEISFSLKQTGGHWKSGLLVKGVQLRPLA</sequence>
<reference evidence="2" key="1">
    <citation type="submission" date="2025-08" db="UniProtKB">
        <authorList>
            <consortium name="RefSeq"/>
        </authorList>
    </citation>
    <scope>IDENTIFICATION</scope>
    <source>
        <tissue evidence="2">Leaf</tissue>
    </source>
</reference>
<evidence type="ECO:0000313" key="2">
    <source>
        <dbReference type="RefSeq" id="XP_048139586.1"/>
    </source>
</evidence>
<dbReference type="InterPro" id="IPR025886">
    <property type="entry name" value="PP2-like"/>
</dbReference>
<organism evidence="1 2">
    <name type="scientific">Rhodamnia argentea</name>
    <dbReference type="NCBI Taxonomy" id="178133"/>
    <lineage>
        <taxon>Eukaryota</taxon>
        <taxon>Viridiplantae</taxon>
        <taxon>Streptophyta</taxon>
        <taxon>Embryophyta</taxon>
        <taxon>Tracheophyta</taxon>
        <taxon>Spermatophyta</taxon>
        <taxon>Magnoliopsida</taxon>
        <taxon>eudicotyledons</taxon>
        <taxon>Gunneridae</taxon>
        <taxon>Pentapetalae</taxon>
        <taxon>rosids</taxon>
        <taxon>malvids</taxon>
        <taxon>Myrtales</taxon>
        <taxon>Myrtaceae</taxon>
        <taxon>Myrtoideae</taxon>
        <taxon>Myrteae</taxon>
        <taxon>Australasian group</taxon>
        <taxon>Rhodamnia</taxon>
    </lineage>
</organism>
<proteinExistence type="predicted"/>